<dbReference type="InterPro" id="IPR023342">
    <property type="entry name" value="APO_dom"/>
</dbReference>
<feature type="domain" description="APO" evidence="1">
    <location>
        <begin position="224"/>
        <end position="309"/>
    </location>
</feature>
<dbReference type="FunCoup" id="A0A059DHA3">
    <property type="interactions" value="1829"/>
</dbReference>
<dbReference type="KEGG" id="egr:104441140"/>
<evidence type="ECO:0000259" key="1">
    <source>
        <dbReference type="PROSITE" id="PS51499"/>
    </source>
</evidence>
<dbReference type="InParanoid" id="A0A059DHA3"/>
<dbReference type="OrthoDB" id="1898723at2759"/>
<proteinExistence type="predicted"/>
<protein>
    <recommendedName>
        <fullName evidence="1">APO domain-containing protein</fullName>
    </recommendedName>
</protein>
<evidence type="ECO:0000313" key="2">
    <source>
        <dbReference type="EMBL" id="KCW89605.1"/>
    </source>
</evidence>
<dbReference type="GO" id="GO:0003723">
    <property type="term" value="F:RNA binding"/>
    <property type="evidence" value="ECO:0000318"/>
    <property type="project" value="GO_Central"/>
</dbReference>
<dbReference type="Pfam" id="PF05634">
    <property type="entry name" value="APO_RNA-bind"/>
    <property type="match status" value="2"/>
</dbReference>
<reference evidence="2" key="1">
    <citation type="submission" date="2013-07" db="EMBL/GenBank/DDBJ databases">
        <title>The genome of Eucalyptus grandis.</title>
        <authorList>
            <person name="Schmutz J."/>
            <person name="Hayes R."/>
            <person name="Myburg A."/>
            <person name="Tuskan G."/>
            <person name="Grattapaglia D."/>
            <person name="Rokhsar D.S."/>
        </authorList>
    </citation>
    <scope>NUCLEOTIDE SEQUENCE</scope>
    <source>
        <tissue evidence="2">Leaf extractions</tissue>
    </source>
</reference>
<dbReference type="STRING" id="71139.A0A059DHA3"/>
<dbReference type="OMA" id="GYKHRAK"/>
<organism evidence="2">
    <name type="scientific">Eucalyptus grandis</name>
    <name type="common">Flooded gum</name>
    <dbReference type="NCBI Taxonomy" id="71139"/>
    <lineage>
        <taxon>Eukaryota</taxon>
        <taxon>Viridiplantae</taxon>
        <taxon>Streptophyta</taxon>
        <taxon>Embryophyta</taxon>
        <taxon>Tracheophyta</taxon>
        <taxon>Spermatophyta</taxon>
        <taxon>Magnoliopsida</taxon>
        <taxon>eudicotyledons</taxon>
        <taxon>Gunneridae</taxon>
        <taxon>Pentapetalae</taxon>
        <taxon>rosids</taxon>
        <taxon>malvids</taxon>
        <taxon>Myrtales</taxon>
        <taxon>Myrtaceae</taxon>
        <taxon>Myrtoideae</taxon>
        <taxon>Eucalypteae</taxon>
        <taxon>Eucalyptus</taxon>
    </lineage>
</organism>
<feature type="domain" description="APO" evidence="1">
    <location>
        <begin position="83"/>
        <end position="168"/>
    </location>
</feature>
<dbReference type="PANTHER" id="PTHR10388">
    <property type="entry name" value="EUKARYOTIC TRANSLATION INITIATION FACTOR SUI1"/>
    <property type="match status" value="1"/>
</dbReference>
<sequence length="328" mass="36971">MVPRRELCRILLEGRHFCGAYARLYSTEVDLKKLRPMILKRIEGRAKDYPVPGMVPVAQEVLKARTLLIQGVSTLLRFFPVAACKLCSEVYVGEKGHLIQTCRGYRPRGKNRVHEWINGGIKDILVPVEAFHLKTMFQDVIKHHQRFDYDRIPAVVELCYQAGADLHDENLQCMPESDDAQIEGNEAEVILADDLMLIANGTLRAWETLRSGVQKLLLVYPAKVCKYCSEVHVGPSGHKARVCGVFKYQSWRGGHFWKKAEVDDLVPSNIVWFPRPQDPPVLVDEGRDFYGHAPAVVSLCVQAGAIPPAKYHCMMKIQGQTAPVSTKL</sequence>
<name>A0A059DHA3_EUCGR</name>
<dbReference type="Gramene" id="KCW89605">
    <property type="protein sequence ID" value="KCW89605"/>
    <property type="gene ID" value="EUGRSUZ_A01889"/>
</dbReference>
<dbReference type="EMBL" id="KK198753">
    <property type="protein sequence ID" value="KCW89605.1"/>
    <property type="molecule type" value="Genomic_DNA"/>
</dbReference>
<accession>A0A059DHA3</accession>
<dbReference type="AlphaFoldDB" id="A0A059DHA3"/>
<dbReference type="PROSITE" id="PS51499">
    <property type="entry name" value="APO"/>
    <property type="match status" value="2"/>
</dbReference>
<dbReference type="eggNOG" id="ENOG502QS7W">
    <property type="taxonomic scope" value="Eukaryota"/>
</dbReference>
<gene>
    <name evidence="2" type="ORF">EUGRSUZ_A01889</name>
</gene>